<evidence type="ECO:0000313" key="2">
    <source>
        <dbReference type="EMBL" id="KAE9239265.1"/>
    </source>
</evidence>
<dbReference type="AlphaFoldDB" id="A0A6G0P7W2"/>
<proteinExistence type="predicted"/>
<gene>
    <name evidence="2" type="ORF">PF004_g8019</name>
</gene>
<protein>
    <submittedName>
        <fullName evidence="2">Uncharacterized protein</fullName>
    </submittedName>
</protein>
<accession>A0A6G0P7W2</accession>
<dbReference type="EMBL" id="QXGC01000363">
    <property type="protein sequence ID" value="KAE9239265.1"/>
    <property type="molecule type" value="Genomic_DNA"/>
</dbReference>
<sequence length="395" mass="45094">MLHSKDPTIREVAKAQECQVARKRYRLQEDHWRGRDDKLVRCFLNSELAASPHPVALRRNGDIGSLWVDVQRWLRIYHLQLEHCDDRDAHGPFSLRVPSHSKWLTHKTVLRHIKLHPKNRHQTRWKGLVDQGKTVRVHGGAGAKFMTTGTGLSDDDYRFGVQGRLNQVDTYAVLKRKRLRGNAACRDTTCSDKETLAHVLNHCEANMDAIRQRHDDALEQIGSKIKHALDRSKSTTALHLNQTVPEYTGAALRPDIVLRNDTAKTMVIADLAVTFEDQAAGARHSSLQLSHDYKTRKYQPIVAELQYKGWRVQTAAIVYGTLGSVQPSNFNTYTEKLRLHKREARQLDLQLSSHCIRASHRIWGWHCRRHRERQRIGTASRAPRGSGGGGARRTS</sequence>
<name>A0A6G0P7W2_9STRA</name>
<evidence type="ECO:0000313" key="3">
    <source>
        <dbReference type="Proteomes" id="UP000476176"/>
    </source>
</evidence>
<feature type="region of interest" description="Disordered" evidence="1">
    <location>
        <begin position="374"/>
        <end position="395"/>
    </location>
</feature>
<evidence type="ECO:0000256" key="1">
    <source>
        <dbReference type="SAM" id="MobiDB-lite"/>
    </source>
</evidence>
<feature type="compositionally biased region" description="Gly residues" evidence="1">
    <location>
        <begin position="385"/>
        <end position="395"/>
    </location>
</feature>
<dbReference type="PANTHER" id="PTHR35450:SF2">
    <property type="entry name" value="REVERSE TRANSCRIPTASE DOMAIN-CONTAINING PROTEIN"/>
    <property type="match status" value="1"/>
</dbReference>
<dbReference type="PANTHER" id="PTHR35450">
    <property type="entry name" value="REVERSE TRANSCRIPTASE DOMAIN-CONTAINING PROTEIN"/>
    <property type="match status" value="1"/>
</dbReference>
<reference evidence="2 3" key="1">
    <citation type="submission" date="2018-09" db="EMBL/GenBank/DDBJ databases">
        <title>Genomic investigation of the strawberry pathogen Phytophthora fragariae indicates pathogenicity is determined by transcriptional variation in three key races.</title>
        <authorList>
            <person name="Adams T.M."/>
            <person name="Armitage A.D."/>
            <person name="Sobczyk M.K."/>
            <person name="Bates H.J."/>
            <person name="Dunwell J.M."/>
            <person name="Nellist C.F."/>
            <person name="Harrison R.J."/>
        </authorList>
    </citation>
    <scope>NUCLEOTIDE SEQUENCE [LARGE SCALE GENOMIC DNA]</scope>
    <source>
        <strain evidence="2 3">BC-23</strain>
    </source>
</reference>
<comment type="caution">
    <text evidence="2">The sequence shown here is derived from an EMBL/GenBank/DDBJ whole genome shotgun (WGS) entry which is preliminary data.</text>
</comment>
<dbReference type="Proteomes" id="UP000476176">
    <property type="component" value="Unassembled WGS sequence"/>
</dbReference>
<organism evidence="2 3">
    <name type="scientific">Phytophthora fragariae</name>
    <dbReference type="NCBI Taxonomy" id="53985"/>
    <lineage>
        <taxon>Eukaryota</taxon>
        <taxon>Sar</taxon>
        <taxon>Stramenopiles</taxon>
        <taxon>Oomycota</taxon>
        <taxon>Peronosporomycetes</taxon>
        <taxon>Peronosporales</taxon>
        <taxon>Peronosporaceae</taxon>
        <taxon>Phytophthora</taxon>
    </lineage>
</organism>